<accession>A0A9Q1IHG4</accession>
<organism evidence="2 3">
    <name type="scientific">Synaphobranchus kaupii</name>
    <name type="common">Kaup's arrowtooth eel</name>
    <dbReference type="NCBI Taxonomy" id="118154"/>
    <lineage>
        <taxon>Eukaryota</taxon>
        <taxon>Metazoa</taxon>
        <taxon>Chordata</taxon>
        <taxon>Craniata</taxon>
        <taxon>Vertebrata</taxon>
        <taxon>Euteleostomi</taxon>
        <taxon>Actinopterygii</taxon>
        <taxon>Neopterygii</taxon>
        <taxon>Teleostei</taxon>
        <taxon>Anguilliformes</taxon>
        <taxon>Synaphobranchidae</taxon>
        <taxon>Synaphobranchus</taxon>
    </lineage>
</organism>
<name>A0A9Q1IHG4_SYNKA</name>
<protein>
    <submittedName>
        <fullName evidence="2">Uncharacterized protein</fullName>
    </submittedName>
</protein>
<evidence type="ECO:0000256" key="1">
    <source>
        <dbReference type="SAM" id="MobiDB-lite"/>
    </source>
</evidence>
<feature type="region of interest" description="Disordered" evidence="1">
    <location>
        <begin position="71"/>
        <end position="223"/>
    </location>
</feature>
<proteinExistence type="predicted"/>
<sequence>MSQPPPVSWRLGLQSSRAGSPRARRLPFYTRTATTAATVYSRFLFLFGIPSSPDGAGTCLGFYIESCCHRRDPRSSAERSRRTGLNLAGSAGVRQGVGSSHGAAPPRSRGQRSHRGRDLERSRAQKRLLAHAERGDASRGSFAVLQHGGVPQNEAPGPGLAREPASAPAPNRGPGGSGSAPVESGRICRLSGSPELRGGNLRTKPRTQPPPIWCLSTLAKSAT</sequence>
<evidence type="ECO:0000313" key="3">
    <source>
        <dbReference type="Proteomes" id="UP001152622"/>
    </source>
</evidence>
<reference evidence="2" key="1">
    <citation type="journal article" date="2023" name="Science">
        <title>Genome structures resolve the early diversification of teleost fishes.</title>
        <authorList>
            <person name="Parey E."/>
            <person name="Louis A."/>
            <person name="Montfort J."/>
            <person name="Bouchez O."/>
            <person name="Roques C."/>
            <person name="Iampietro C."/>
            <person name="Lluch J."/>
            <person name="Castinel A."/>
            <person name="Donnadieu C."/>
            <person name="Desvignes T."/>
            <person name="Floi Bucao C."/>
            <person name="Jouanno E."/>
            <person name="Wen M."/>
            <person name="Mejri S."/>
            <person name="Dirks R."/>
            <person name="Jansen H."/>
            <person name="Henkel C."/>
            <person name="Chen W.J."/>
            <person name="Zahm M."/>
            <person name="Cabau C."/>
            <person name="Klopp C."/>
            <person name="Thompson A.W."/>
            <person name="Robinson-Rechavi M."/>
            <person name="Braasch I."/>
            <person name="Lecointre G."/>
            <person name="Bobe J."/>
            <person name="Postlethwait J.H."/>
            <person name="Berthelot C."/>
            <person name="Roest Crollius H."/>
            <person name="Guiguen Y."/>
        </authorList>
    </citation>
    <scope>NUCLEOTIDE SEQUENCE</scope>
    <source>
        <strain evidence="2">WJC10195</strain>
    </source>
</reference>
<dbReference type="AlphaFoldDB" id="A0A9Q1IHG4"/>
<evidence type="ECO:0000313" key="2">
    <source>
        <dbReference type="EMBL" id="KAJ8339932.1"/>
    </source>
</evidence>
<comment type="caution">
    <text evidence="2">The sequence shown here is derived from an EMBL/GenBank/DDBJ whole genome shotgun (WGS) entry which is preliminary data.</text>
</comment>
<dbReference type="Proteomes" id="UP001152622">
    <property type="component" value="Chromosome 16"/>
</dbReference>
<feature type="compositionally biased region" description="Basic and acidic residues" evidence="1">
    <location>
        <begin position="71"/>
        <end position="81"/>
    </location>
</feature>
<gene>
    <name evidence="2" type="ORF">SKAU_G00345650</name>
</gene>
<keyword evidence="3" id="KW-1185">Reference proteome</keyword>
<dbReference type="EMBL" id="JAINUF010000016">
    <property type="protein sequence ID" value="KAJ8339932.1"/>
    <property type="molecule type" value="Genomic_DNA"/>
</dbReference>